<evidence type="ECO:0000256" key="1">
    <source>
        <dbReference type="ARBA" id="ARBA00004236"/>
    </source>
</evidence>
<keyword evidence="8" id="KW-1185">Reference proteome</keyword>
<reference evidence="7 8" key="1">
    <citation type="submission" date="2013-08" db="EMBL/GenBank/DDBJ databases">
        <authorList>
            <person name="Weinstock G."/>
            <person name="Sodergren E."/>
            <person name="Wylie T."/>
            <person name="Fulton L."/>
            <person name="Fulton R."/>
            <person name="Fronick C."/>
            <person name="O'Laughlin M."/>
            <person name="Godfrey J."/>
            <person name="Miner T."/>
            <person name="Herter B."/>
            <person name="Appelbaum E."/>
            <person name="Cordes M."/>
            <person name="Lek S."/>
            <person name="Wollam A."/>
            <person name="Pepin K.H."/>
            <person name="Palsikar V.B."/>
            <person name="Mitreva M."/>
            <person name="Wilson R.K."/>
        </authorList>
    </citation>
    <scope>NUCLEOTIDE SEQUENCE [LARGE SCALE GENOMIC DNA]</scope>
    <source>
        <strain evidence="7 8">ATCC 15930</strain>
    </source>
</reference>
<dbReference type="eggNOG" id="COG3976">
    <property type="taxonomic scope" value="Bacteria"/>
</dbReference>
<evidence type="ECO:0000256" key="3">
    <source>
        <dbReference type="ARBA" id="ARBA00023136"/>
    </source>
</evidence>
<keyword evidence="3 4" id="KW-0472">Membrane</keyword>
<dbReference type="AlphaFoldDB" id="A0A069QDI4"/>
<protein>
    <submittedName>
        <fullName evidence="7">FMN-binding domain protein</fullName>
    </submittedName>
</protein>
<dbReference type="eggNOG" id="COG0348">
    <property type="taxonomic scope" value="Bacteria"/>
</dbReference>
<accession>A0A069QDI4</accession>
<dbReference type="EMBL" id="JNGW01000129">
    <property type="protein sequence ID" value="KDR50958.1"/>
    <property type="molecule type" value="Genomic_DNA"/>
</dbReference>
<keyword evidence="5" id="KW-0732">Signal</keyword>
<keyword evidence="4" id="KW-0812">Transmembrane</keyword>
<dbReference type="Proteomes" id="UP000027442">
    <property type="component" value="Unassembled WGS sequence"/>
</dbReference>
<dbReference type="Pfam" id="PF12801">
    <property type="entry name" value="Fer4_5"/>
    <property type="match status" value="2"/>
</dbReference>
<feature type="transmembrane region" description="Helical" evidence="4">
    <location>
        <begin position="226"/>
        <end position="244"/>
    </location>
</feature>
<evidence type="ECO:0000313" key="7">
    <source>
        <dbReference type="EMBL" id="KDR50958.1"/>
    </source>
</evidence>
<proteinExistence type="predicted"/>
<evidence type="ECO:0000259" key="6">
    <source>
        <dbReference type="SMART" id="SM00900"/>
    </source>
</evidence>
<keyword evidence="4" id="KW-1133">Transmembrane helix</keyword>
<comment type="subcellular location">
    <subcellularLocation>
        <location evidence="1">Cell membrane</location>
    </subcellularLocation>
</comment>
<feature type="signal peptide" evidence="5">
    <location>
        <begin position="1"/>
        <end position="21"/>
    </location>
</feature>
<dbReference type="SMART" id="SM00900">
    <property type="entry name" value="FMN_bind"/>
    <property type="match status" value="1"/>
</dbReference>
<keyword evidence="2" id="KW-1003">Cell membrane</keyword>
<dbReference type="PANTHER" id="PTHR30224">
    <property type="entry name" value="ELECTRON TRANSPORT PROTEIN"/>
    <property type="match status" value="1"/>
</dbReference>
<comment type="caution">
    <text evidence="7">The sequence shown here is derived from an EMBL/GenBank/DDBJ whole genome shotgun (WGS) entry which is preliminary data.</text>
</comment>
<dbReference type="HOGENOM" id="CLU_034450_0_0_10"/>
<evidence type="ECO:0000256" key="5">
    <source>
        <dbReference type="SAM" id="SignalP"/>
    </source>
</evidence>
<dbReference type="PANTHER" id="PTHR30224:SF4">
    <property type="entry name" value="ELECTRON TRANSPORT PROTEIN YCCM-RELATED"/>
    <property type="match status" value="1"/>
</dbReference>
<dbReference type="PATRIC" id="fig|1122985.7.peg.3084"/>
<dbReference type="Pfam" id="PF04205">
    <property type="entry name" value="FMN_bind"/>
    <property type="match status" value="1"/>
</dbReference>
<evidence type="ECO:0000313" key="8">
    <source>
        <dbReference type="Proteomes" id="UP000027442"/>
    </source>
</evidence>
<feature type="transmembrane region" description="Helical" evidence="4">
    <location>
        <begin position="166"/>
        <end position="184"/>
    </location>
</feature>
<feature type="chain" id="PRO_5001665142" evidence="5">
    <location>
        <begin position="22"/>
        <end position="361"/>
    </location>
</feature>
<dbReference type="GO" id="GO:0010181">
    <property type="term" value="F:FMN binding"/>
    <property type="evidence" value="ECO:0007669"/>
    <property type="project" value="InterPro"/>
</dbReference>
<evidence type="ECO:0000256" key="4">
    <source>
        <dbReference type="SAM" id="Phobius"/>
    </source>
</evidence>
<dbReference type="InterPro" id="IPR007329">
    <property type="entry name" value="FMN-bd"/>
</dbReference>
<feature type="domain" description="FMN-binding" evidence="6">
    <location>
        <begin position="71"/>
        <end position="149"/>
    </location>
</feature>
<feature type="transmembrane region" description="Helical" evidence="4">
    <location>
        <begin position="285"/>
        <end position="306"/>
    </location>
</feature>
<dbReference type="RefSeq" id="WP_018967086.1">
    <property type="nucleotide sequence ID" value="NZ_KB899213.1"/>
</dbReference>
<feature type="transmembrane region" description="Helical" evidence="4">
    <location>
        <begin position="196"/>
        <end position="220"/>
    </location>
</feature>
<sequence length="361" mass="40340">MPQKVKHILSFLTCLIVLAVAALTKEGKVFGHDFKAHKTDSTTTQSIDTLQTLSDGTIVINSALLCKDVQGYAGPVPLKVYMKDGKVQKVEVLQNSETPDFFDEAKQLLTAWDGKTTDEALAAKVDAVSGATYTSRAIITGVQRSLHYAKADAEKPRLWQQIDHSLPALAALLVVLLGAIVPLFTKNKWWRMVQMALNVAVLGFWTGMFIDYSLLINYVANGLNPWTSIVPLVMLITAFVYPFFGKKTHYCTHICPCGSLQDLAGKLNTRHKWKMSKRLTAQLDLFRRILWAVLMVLLVTGVWASWMNYEIFVAFIIQSASWVVLALATLFMVLAIWVPRPYCRFVCPTGTLFKQAQHLGK</sequence>
<organism evidence="7 8">
    <name type="scientific">Hoylesella loescheii DSM 19665 = JCM 12249 = ATCC 15930</name>
    <dbReference type="NCBI Taxonomy" id="1122985"/>
    <lineage>
        <taxon>Bacteria</taxon>
        <taxon>Pseudomonadati</taxon>
        <taxon>Bacteroidota</taxon>
        <taxon>Bacteroidia</taxon>
        <taxon>Bacteroidales</taxon>
        <taxon>Prevotellaceae</taxon>
        <taxon>Hoylesella</taxon>
    </lineage>
</organism>
<name>A0A069QDI4_HOYLO</name>
<gene>
    <name evidence="7" type="ORF">HMPREF1991_02982</name>
</gene>
<feature type="transmembrane region" description="Helical" evidence="4">
    <location>
        <begin position="312"/>
        <end position="338"/>
    </location>
</feature>
<dbReference type="GO" id="GO:0005886">
    <property type="term" value="C:plasma membrane"/>
    <property type="evidence" value="ECO:0007669"/>
    <property type="project" value="UniProtKB-SubCell"/>
</dbReference>
<dbReference type="InterPro" id="IPR017896">
    <property type="entry name" value="4Fe4S_Fe-S-bd"/>
</dbReference>
<dbReference type="InterPro" id="IPR052378">
    <property type="entry name" value="NosR_regulator"/>
</dbReference>
<evidence type="ECO:0000256" key="2">
    <source>
        <dbReference type="ARBA" id="ARBA00022475"/>
    </source>
</evidence>